<gene>
    <name evidence="11" type="ORF">A7J57_12735</name>
</gene>
<feature type="transmembrane region" description="Helical" evidence="9">
    <location>
        <begin position="132"/>
        <end position="157"/>
    </location>
</feature>
<comment type="similarity">
    <text evidence="2">Belongs to the binding-protein-dependent transport system permease family. HisMQ subfamily.</text>
</comment>
<dbReference type="InterPro" id="IPR035906">
    <property type="entry name" value="MetI-like_sf"/>
</dbReference>
<dbReference type="Proteomes" id="UP000077098">
    <property type="component" value="Unassembled WGS sequence"/>
</dbReference>
<dbReference type="CDD" id="cd06261">
    <property type="entry name" value="TM_PBP2"/>
    <property type="match status" value="1"/>
</dbReference>
<dbReference type="EMBL" id="LXPS01000011">
    <property type="protein sequence ID" value="OAE46934.1"/>
    <property type="molecule type" value="Genomic_DNA"/>
</dbReference>
<dbReference type="PROSITE" id="PS50928">
    <property type="entry name" value="ABC_TM1"/>
    <property type="match status" value="1"/>
</dbReference>
<evidence type="ECO:0000313" key="11">
    <source>
        <dbReference type="EMBL" id="OAE46934.1"/>
    </source>
</evidence>
<evidence type="ECO:0000256" key="9">
    <source>
        <dbReference type="RuleBase" id="RU363032"/>
    </source>
</evidence>
<sequence>MSGAFSAIGAFWTYVSTLLDPFCGPVGLFSLFGNGTLVACGDAGWGDEIAFGVKVTISLALATLPVGLLIGFLIALAAQSEEKSLRLAAGIYTTIFRGLPELLTLFIVYYGIQMLLQSLAGYVGFSGPIEINAFVAGMVALSVVFSSYASEVLLSAFKAIPKGQYEAGDALGLSRSRTMVLIIIPQLVRIALPGMTNLWVILLKDTSYVSIIGLADIIRQTGIAARVSKEAFFFYGIACLLYLILALISSVGIGFIDRWSRKSEARR</sequence>
<evidence type="ECO:0000256" key="7">
    <source>
        <dbReference type="ARBA" id="ARBA00022989"/>
    </source>
</evidence>
<evidence type="ECO:0000256" key="5">
    <source>
        <dbReference type="ARBA" id="ARBA00022519"/>
    </source>
</evidence>
<keyword evidence="5" id="KW-0997">Cell inner membrane</keyword>
<feature type="transmembrane region" description="Helical" evidence="9">
    <location>
        <begin position="178"/>
        <end position="202"/>
    </location>
</feature>
<keyword evidence="3 9" id="KW-0813">Transport</keyword>
<feature type="domain" description="ABC transmembrane type-1" evidence="10">
    <location>
        <begin position="53"/>
        <end position="253"/>
    </location>
</feature>
<dbReference type="Pfam" id="PF00528">
    <property type="entry name" value="BPD_transp_1"/>
    <property type="match status" value="1"/>
</dbReference>
<dbReference type="InterPro" id="IPR000515">
    <property type="entry name" value="MetI-like"/>
</dbReference>
<evidence type="ECO:0000259" key="10">
    <source>
        <dbReference type="PROSITE" id="PS50928"/>
    </source>
</evidence>
<reference evidence="11 12" key="1">
    <citation type="submission" date="2016-05" db="EMBL/GenBank/DDBJ databases">
        <authorList>
            <person name="Lavstsen T."/>
            <person name="Jespersen J.S."/>
        </authorList>
    </citation>
    <scope>NUCLEOTIDE SEQUENCE [LARGE SCALE GENOMIC DNA]</scope>
    <source>
        <strain evidence="11 12">KCJ1736</strain>
    </source>
</reference>
<keyword evidence="7 9" id="KW-1133">Transmembrane helix</keyword>
<dbReference type="InterPro" id="IPR051613">
    <property type="entry name" value="ABC_transp_permease_HisMQ"/>
</dbReference>
<comment type="caution">
    <text evidence="11">The sequence shown here is derived from an EMBL/GenBank/DDBJ whole genome shotgun (WGS) entry which is preliminary data.</text>
</comment>
<dbReference type="PANTHER" id="PTHR30133:SF2">
    <property type="entry name" value="ARGININE ABC TRANSPORTER PERMEASE PROTEIN ARTQ"/>
    <property type="match status" value="1"/>
</dbReference>
<dbReference type="InterPro" id="IPR010065">
    <property type="entry name" value="AA_ABC_transptr_permease_3TM"/>
</dbReference>
<dbReference type="SUPFAM" id="SSF161098">
    <property type="entry name" value="MetI-like"/>
    <property type="match status" value="1"/>
</dbReference>
<feature type="transmembrane region" description="Helical" evidence="9">
    <location>
        <begin position="55"/>
        <end position="77"/>
    </location>
</feature>
<evidence type="ECO:0000256" key="3">
    <source>
        <dbReference type="ARBA" id="ARBA00022448"/>
    </source>
</evidence>
<dbReference type="AlphaFoldDB" id="A0A176XE89"/>
<evidence type="ECO:0000256" key="4">
    <source>
        <dbReference type="ARBA" id="ARBA00022475"/>
    </source>
</evidence>
<accession>A0A176XE89</accession>
<evidence type="ECO:0000256" key="8">
    <source>
        <dbReference type="ARBA" id="ARBA00023136"/>
    </source>
</evidence>
<evidence type="ECO:0000313" key="12">
    <source>
        <dbReference type="Proteomes" id="UP000077098"/>
    </source>
</evidence>
<evidence type="ECO:0000256" key="2">
    <source>
        <dbReference type="ARBA" id="ARBA00010072"/>
    </source>
</evidence>
<dbReference type="RefSeq" id="WP_063948662.1">
    <property type="nucleotide sequence ID" value="NZ_LXPS01000011.1"/>
</dbReference>
<dbReference type="PANTHER" id="PTHR30133">
    <property type="entry name" value="CATIONIC AMINO ACID TRANSPORTER, MEMBRANE COMPONENT"/>
    <property type="match status" value="1"/>
</dbReference>
<name>A0A176XE89_AGRTU</name>
<protein>
    <submittedName>
        <fullName evidence="11">ABC transporter permease</fullName>
    </submittedName>
</protein>
<comment type="subcellular location">
    <subcellularLocation>
        <location evidence="1">Cell inner membrane</location>
        <topology evidence="1">Multi-pass membrane protein</topology>
    </subcellularLocation>
    <subcellularLocation>
        <location evidence="9">Cell membrane</location>
        <topology evidence="9">Multi-pass membrane protein</topology>
    </subcellularLocation>
</comment>
<proteinExistence type="inferred from homology"/>
<feature type="transmembrane region" description="Helical" evidence="9">
    <location>
        <begin position="89"/>
        <end position="112"/>
    </location>
</feature>
<dbReference type="Gene3D" id="1.10.3720.10">
    <property type="entry name" value="MetI-like"/>
    <property type="match status" value="1"/>
</dbReference>
<evidence type="ECO:0000256" key="6">
    <source>
        <dbReference type="ARBA" id="ARBA00022692"/>
    </source>
</evidence>
<keyword evidence="4" id="KW-1003">Cell membrane</keyword>
<keyword evidence="8 9" id="KW-0472">Membrane</keyword>
<dbReference type="NCBIfam" id="TIGR01726">
    <property type="entry name" value="HEQRo_perm_3TM"/>
    <property type="match status" value="1"/>
</dbReference>
<organism evidence="11 12">
    <name type="scientific">Agrobacterium tumefaciens</name>
    <dbReference type="NCBI Taxonomy" id="358"/>
    <lineage>
        <taxon>Bacteria</taxon>
        <taxon>Pseudomonadati</taxon>
        <taxon>Pseudomonadota</taxon>
        <taxon>Alphaproteobacteria</taxon>
        <taxon>Hyphomicrobiales</taxon>
        <taxon>Rhizobiaceae</taxon>
        <taxon>Rhizobium/Agrobacterium group</taxon>
        <taxon>Agrobacterium</taxon>
        <taxon>Agrobacterium tumefaciens complex</taxon>
    </lineage>
</organism>
<keyword evidence="6 9" id="KW-0812">Transmembrane</keyword>
<evidence type="ECO:0000256" key="1">
    <source>
        <dbReference type="ARBA" id="ARBA00004429"/>
    </source>
</evidence>
<feature type="transmembrane region" description="Helical" evidence="9">
    <location>
        <begin position="232"/>
        <end position="256"/>
    </location>
</feature>
<dbReference type="GO" id="GO:0022857">
    <property type="term" value="F:transmembrane transporter activity"/>
    <property type="evidence" value="ECO:0007669"/>
    <property type="project" value="InterPro"/>
</dbReference>
<dbReference type="GO" id="GO:0043190">
    <property type="term" value="C:ATP-binding cassette (ABC) transporter complex"/>
    <property type="evidence" value="ECO:0007669"/>
    <property type="project" value="InterPro"/>
</dbReference>